<dbReference type="InterPro" id="IPR050863">
    <property type="entry name" value="CenT-Element_Derived"/>
</dbReference>
<name>A0ABD3I4Q7_9MARC</name>
<proteinExistence type="predicted"/>
<dbReference type="PROSITE" id="PS51253">
    <property type="entry name" value="HTH_CENPB"/>
    <property type="match status" value="1"/>
</dbReference>
<dbReference type="InterPro" id="IPR006600">
    <property type="entry name" value="HTH_CenpB_DNA-bd_dom"/>
</dbReference>
<gene>
    <name evidence="3" type="ORF">R1sor_012764</name>
</gene>
<evidence type="ECO:0000313" key="4">
    <source>
        <dbReference type="Proteomes" id="UP001633002"/>
    </source>
</evidence>
<evidence type="ECO:0000313" key="3">
    <source>
        <dbReference type="EMBL" id="KAL3698688.1"/>
    </source>
</evidence>
<keyword evidence="4" id="KW-1185">Reference proteome</keyword>
<dbReference type="Gene3D" id="1.10.10.60">
    <property type="entry name" value="Homeodomain-like"/>
    <property type="match status" value="1"/>
</dbReference>
<organism evidence="3 4">
    <name type="scientific">Riccia sorocarpa</name>
    <dbReference type="NCBI Taxonomy" id="122646"/>
    <lineage>
        <taxon>Eukaryota</taxon>
        <taxon>Viridiplantae</taxon>
        <taxon>Streptophyta</taxon>
        <taxon>Embryophyta</taxon>
        <taxon>Marchantiophyta</taxon>
        <taxon>Marchantiopsida</taxon>
        <taxon>Marchantiidae</taxon>
        <taxon>Marchantiales</taxon>
        <taxon>Ricciaceae</taxon>
        <taxon>Riccia</taxon>
    </lineage>
</organism>
<dbReference type="SMART" id="SM00674">
    <property type="entry name" value="CENPB"/>
    <property type="match status" value="1"/>
</dbReference>
<dbReference type="Proteomes" id="UP001633002">
    <property type="component" value="Unassembled WGS sequence"/>
</dbReference>
<dbReference type="EMBL" id="JBJQOH010000002">
    <property type="protein sequence ID" value="KAL3698688.1"/>
    <property type="molecule type" value="Genomic_DNA"/>
</dbReference>
<dbReference type="PANTHER" id="PTHR19303:SF73">
    <property type="entry name" value="PROTEIN PDC2"/>
    <property type="match status" value="1"/>
</dbReference>
<dbReference type="Pfam" id="PF03221">
    <property type="entry name" value="HTH_Tnp_Tc5"/>
    <property type="match status" value="1"/>
</dbReference>
<evidence type="ECO:0000256" key="1">
    <source>
        <dbReference type="ARBA" id="ARBA00023125"/>
    </source>
</evidence>
<dbReference type="GO" id="GO:0003677">
    <property type="term" value="F:DNA binding"/>
    <property type="evidence" value="ECO:0007669"/>
    <property type="project" value="UniProtKB-KW"/>
</dbReference>
<dbReference type="PANTHER" id="PTHR19303">
    <property type="entry name" value="TRANSPOSON"/>
    <property type="match status" value="1"/>
</dbReference>
<feature type="domain" description="HTH CENPB-type" evidence="2">
    <location>
        <begin position="46"/>
        <end position="122"/>
    </location>
</feature>
<comment type="caution">
    <text evidence="3">The sequence shown here is derived from an EMBL/GenBank/DDBJ whole genome shotgun (WGS) entry which is preliminary data.</text>
</comment>
<evidence type="ECO:0000259" key="2">
    <source>
        <dbReference type="PROSITE" id="PS51253"/>
    </source>
</evidence>
<dbReference type="InterPro" id="IPR009057">
    <property type="entry name" value="Homeodomain-like_sf"/>
</dbReference>
<protein>
    <recommendedName>
        <fullName evidence="2">HTH CENPB-type domain-containing protein</fullName>
    </recommendedName>
</protein>
<dbReference type="AlphaFoldDB" id="A0ABD3I4Q7"/>
<accession>A0ABD3I4Q7</accession>
<reference evidence="3 4" key="1">
    <citation type="submission" date="2024-09" db="EMBL/GenBank/DDBJ databases">
        <title>Chromosome-scale assembly of Riccia sorocarpa.</title>
        <authorList>
            <person name="Paukszto L."/>
        </authorList>
    </citation>
    <scope>NUCLEOTIDE SEQUENCE [LARGE SCALE GENOMIC DNA]</scope>
    <source>
        <strain evidence="3">LP-2024</strain>
        <tissue evidence="3">Aerial parts of the thallus</tissue>
    </source>
</reference>
<dbReference type="SUPFAM" id="SSF46689">
    <property type="entry name" value="Homeodomain-like"/>
    <property type="match status" value="1"/>
</dbReference>
<keyword evidence="1" id="KW-0238">DNA-binding</keyword>
<sequence length="389" mass="44605">MNNPTMSNRSLSVWAHAQFQVKVSEPTICRVLKKQQIFLTSILEGNRKQAKESLNPELEEALYRWFLAVQQAAVLVSNDLLIVKARMLHEKMVEAERDLKDCGYTNGWVEGFKKRHSIRMRVKHGEAASIVMTDEIWDQFIAVRAALVDYEPKDIFNMDETDLFYKLQPNRTLVILLLDNAPGHISSHLELKLAVTKIQDFEARKVTKLDVYDVVTMAEKTWRIHVTMQTIKKCWVHCGVSHVDTRSFTVERDLDLNAELMDDDLHHQIEDITQLLEKLSVFQPLSSPDETMGAEEYLEIDCVQNAPTFDLEALLEVGEPENNEVEADDEVPTGLAEEIVSWVDVQLALHKITTYVTQQENDFSNLRPKLREIGATLEAGRLKTHSNQH</sequence>